<name>A0AAV4B4S4_9GAST</name>
<dbReference type="EMBL" id="BLXT01004580">
    <property type="protein sequence ID" value="GFO14573.1"/>
    <property type="molecule type" value="Genomic_DNA"/>
</dbReference>
<gene>
    <name evidence="1" type="ORF">PoB_004107800</name>
</gene>
<evidence type="ECO:0000313" key="2">
    <source>
        <dbReference type="Proteomes" id="UP000735302"/>
    </source>
</evidence>
<dbReference type="AlphaFoldDB" id="A0AAV4B4S4"/>
<dbReference type="Proteomes" id="UP000735302">
    <property type="component" value="Unassembled WGS sequence"/>
</dbReference>
<keyword evidence="2" id="KW-1185">Reference proteome</keyword>
<reference evidence="1 2" key="1">
    <citation type="journal article" date="2021" name="Elife">
        <title>Chloroplast acquisition without the gene transfer in kleptoplastic sea slugs, Plakobranchus ocellatus.</title>
        <authorList>
            <person name="Maeda T."/>
            <person name="Takahashi S."/>
            <person name="Yoshida T."/>
            <person name="Shimamura S."/>
            <person name="Takaki Y."/>
            <person name="Nagai Y."/>
            <person name="Toyoda A."/>
            <person name="Suzuki Y."/>
            <person name="Arimoto A."/>
            <person name="Ishii H."/>
            <person name="Satoh N."/>
            <person name="Nishiyama T."/>
            <person name="Hasebe M."/>
            <person name="Maruyama T."/>
            <person name="Minagawa J."/>
            <person name="Obokata J."/>
            <person name="Shigenobu S."/>
        </authorList>
    </citation>
    <scope>NUCLEOTIDE SEQUENCE [LARGE SCALE GENOMIC DNA]</scope>
</reference>
<evidence type="ECO:0000313" key="1">
    <source>
        <dbReference type="EMBL" id="GFO14573.1"/>
    </source>
</evidence>
<proteinExistence type="predicted"/>
<sequence length="159" mass="18208">MHTYTNTNISPVENLSFCPTPRQINQVELRVDIRVFTRRIRLAGYFYEEDEDNIPCCSPPPYPRKDSSFNPNAGRDCFGYVLTATSNDVPTKRIFSNLLTEEKRAFEELRNNMVITIKPADKGGAIVVLNTADYVAECDRQLDSASFYKQLHSEPTDQY</sequence>
<comment type="caution">
    <text evidence="1">The sequence shown here is derived from an EMBL/GenBank/DDBJ whole genome shotgun (WGS) entry which is preliminary data.</text>
</comment>
<accession>A0AAV4B4S4</accession>
<organism evidence="1 2">
    <name type="scientific">Plakobranchus ocellatus</name>
    <dbReference type="NCBI Taxonomy" id="259542"/>
    <lineage>
        <taxon>Eukaryota</taxon>
        <taxon>Metazoa</taxon>
        <taxon>Spiralia</taxon>
        <taxon>Lophotrochozoa</taxon>
        <taxon>Mollusca</taxon>
        <taxon>Gastropoda</taxon>
        <taxon>Heterobranchia</taxon>
        <taxon>Euthyneura</taxon>
        <taxon>Panpulmonata</taxon>
        <taxon>Sacoglossa</taxon>
        <taxon>Placobranchoidea</taxon>
        <taxon>Plakobranchidae</taxon>
        <taxon>Plakobranchus</taxon>
    </lineage>
</organism>
<protein>
    <submittedName>
        <fullName evidence="1">Uncharacterized protein</fullName>
    </submittedName>
</protein>